<comment type="caution">
    <text evidence="1">The sequence shown here is derived from an EMBL/GenBank/DDBJ whole genome shotgun (WGS) entry which is preliminary data.</text>
</comment>
<dbReference type="Proteomes" id="UP001374952">
    <property type="component" value="Unassembled WGS sequence"/>
</dbReference>
<proteinExistence type="predicted"/>
<evidence type="ECO:0000313" key="2">
    <source>
        <dbReference type="Proteomes" id="UP001374952"/>
    </source>
</evidence>
<keyword evidence="1" id="KW-0675">Receptor</keyword>
<protein>
    <submittedName>
        <fullName evidence="1">TonB-dependent receptor</fullName>
    </submittedName>
</protein>
<evidence type="ECO:0000313" key="1">
    <source>
        <dbReference type="EMBL" id="MEL0604177.1"/>
    </source>
</evidence>
<sequence>MFNKENKKLASTQLIGGSLGLALTLFAPSILAQEVKQAIDDNQKSAVEKEKDEFEVIEVQGIRGSLENALNTKRDAPSIVDAISASDINALPALDLGEALQAVPGVQIERSGEGRQSEISLRGLGGGFVKTTSAGQSFATPSRSFSDVGSSNPFSAFEASVFDGVTVIKAATADMQAGGIAGVVDKQLQRALAKPDGKYNVSVGGRYEELTQKWDESIKFSMSKHLIENELAIAFKAAGSGQTFRRDTANFTNYAPLIGQNDAATDANLRVNSTTIDAYRAKYGIPEGAAIRSPSSLRNVSEYSEGDRISFTGNIEWRPTSDMTVGAHLLYTKRDLDSGTKQDAQFSAGYNQNKPQNSDRFYMIEPDMNTAPFIYDTLEDGTPVYAVSKTAITDGEYLFTNRETTFFEEAKGLFLYGDYVVDDWTFNAMLTHSESENNFQNIGLDFRHTGHHKATTKVNGVKVATVPTGIDIQLDSGEGNLDRAFIDATGWDNYNYDVDWQSPTALNALSLTTADALNDNRRLSHYITGRIDNPIRKMTSGEFDAKRYVDFGFGDVLNFGSIKFGARYSREVLENFDQQIGALGVNADAVGSSAISDSLLSDGQSDFFNGKFPGTFGADSGWRTFDNLSHIANLTDGIADIEGGIKAGDTGLYERFNGPHPQRYATNFDVEQTIAAAYVMTDLSGELGDVMWTGNVGMRYVHTNNDFNGIRRDRSAGDVLVDTKISDDYDHWLPSVNFAFDLREDLVMRTAYSKGFVRPNLRVMTPTTEVRGGNTSVTVDKPASFVKPYDADNYDMSLEWYNRDGSAISVGVFYKELTGFFEDRESCPEGDPLIIEALGSDVVREDNPATGGFVCTQVEPFTGDDGTENFRSVRINEKFNDDETIELTGIELAIQQKLDFLPYPWNGFGGVFNYTYIDQDGTEESTLYSVAPESFNAIGYYENDGFSVRVAYNWKDDSYLKGQNSYLGVQPRVQKATGRLDLVTSYKFTNNFRAYLRGYNLTDEQRYEYWGNNEKAVSRVDYTGRIYEVSFSYSF</sequence>
<gene>
    <name evidence="1" type="ORF">V6250_08360</name>
</gene>
<reference evidence="1" key="1">
    <citation type="submission" date="2024-02" db="EMBL/GenBank/DDBJ databases">
        <title>Bacteria isolated from the canopy kelp, Nereocystis luetkeana.</title>
        <authorList>
            <person name="Pfister C.A."/>
            <person name="Younker I.T."/>
            <person name="Light S.H."/>
        </authorList>
    </citation>
    <scope>NUCLEOTIDE SEQUENCE</scope>
    <source>
        <strain evidence="1">TN.2.01</strain>
    </source>
</reference>
<name>A0ACC6R308_9GAMM</name>
<organism evidence="1 2">
    <name type="scientific">Pseudoalteromonas undina</name>
    <dbReference type="NCBI Taxonomy" id="43660"/>
    <lineage>
        <taxon>Bacteria</taxon>
        <taxon>Pseudomonadati</taxon>
        <taxon>Pseudomonadota</taxon>
        <taxon>Gammaproteobacteria</taxon>
        <taxon>Alteromonadales</taxon>
        <taxon>Pseudoalteromonadaceae</taxon>
        <taxon>Pseudoalteromonas</taxon>
    </lineage>
</organism>
<keyword evidence="2" id="KW-1185">Reference proteome</keyword>
<accession>A0ACC6R308</accession>
<dbReference type="EMBL" id="JBAKAX010000006">
    <property type="protein sequence ID" value="MEL0604177.1"/>
    <property type="molecule type" value="Genomic_DNA"/>
</dbReference>